<dbReference type="SUPFAM" id="SSF52833">
    <property type="entry name" value="Thioredoxin-like"/>
    <property type="match status" value="1"/>
</dbReference>
<dbReference type="Gene3D" id="3.40.30.10">
    <property type="entry name" value="Glutaredoxin"/>
    <property type="match status" value="1"/>
</dbReference>
<accession>A0AAD5UDX8</accession>
<feature type="domain" description="Phosducin" evidence="3">
    <location>
        <begin position="41"/>
        <end position="169"/>
    </location>
</feature>
<gene>
    <name evidence="4" type="ORF">HK103_006553</name>
</gene>
<evidence type="ECO:0000256" key="1">
    <source>
        <dbReference type="ARBA" id="ARBA00009686"/>
    </source>
</evidence>
<dbReference type="Pfam" id="PF02114">
    <property type="entry name" value="Phosducin"/>
    <property type="match status" value="1"/>
</dbReference>
<feature type="region of interest" description="Disordered" evidence="2">
    <location>
        <begin position="193"/>
        <end position="220"/>
    </location>
</feature>
<proteinExistence type="inferred from homology"/>
<dbReference type="InterPro" id="IPR036249">
    <property type="entry name" value="Thioredoxin-like_sf"/>
</dbReference>
<evidence type="ECO:0000313" key="5">
    <source>
        <dbReference type="Proteomes" id="UP001210925"/>
    </source>
</evidence>
<dbReference type="InterPro" id="IPR051498">
    <property type="entry name" value="Phosducin-like_chap/apop_reg"/>
</dbReference>
<dbReference type="Proteomes" id="UP001210925">
    <property type="component" value="Unassembled WGS sequence"/>
</dbReference>
<keyword evidence="5" id="KW-1185">Reference proteome</keyword>
<name>A0AAD5UDX8_9FUNG</name>
<evidence type="ECO:0000259" key="3">
    <source>
        <dbReference type="Pfam" id="PF02114"/>
    </source>
</evidence>
<dbReference type="GO" id="GO:0005737">
    <property type="term" value="C:cytoplasm"/>
    <property type="evidence" value="ECO:0007669"/>
    <property type="project" value="TreeGrafter"/>
</dbReference>
<dbReference type="GO" id="GO:0006457">
    <property type="term" value="P:protein folding"/>
    <property type="evidence" value="ECO:0007669"/>
    <property type="project" value="TreeGrafter"/>
</dbReference>
<evidence type="ECO:0000256" key="2">
    <source>
        <dbReference type="SAM" id="MobiDB-lite"/>
    </source>
</evidence>
<dbReference type="PANTHER" id="PTHR45809:SF3">
    <property type="entry name" value="VIRAL IAP-ASSOCIATED FACTOR HOMOLOG"/>
    <property type="match status" value="1"/>
</dbReference>
<dbReference type="PANTHER" id="PTHR45809">
    <property type="entry name" value="VIRAL IAP-ASSOCIATED FACTOR HOMOLOG"/>
    <property type="match status" value="1"/>
</dbReference>
<reference evidence="4" key="1">
    <citation type="submission" date="2020-05" db="EMBL/GenBank/DDBJ databases">
        <title>Phylogenomic resolution of chytrid fungi.</title>
        <authorList>
            <person name="Stajich J.E."/>
            <person name="Amses K."/>
            <person name="Simmons R."/>
            <person name="Seto K."/>
            <person name="Myers J."/>
            <person name="Bonds A."/>
            <person name="Quandt C.A."/>
            <person name="Barry K."/>
            <person name="Liu P."/>
            <person name="Grigoriev I."/>
            <person name="Longcore J.E."/>
            <person name="James T.Y."/>
        </authorList>
    </citation>
    <scope>NUCLEOTIDE SEQUENCE</scope>
    <source>
        <strain evidence="4">PLAUS21</strain>
    </source>
</reference>
<comment type="caution">
    <text evidence="4">The sequence shown here is derived from an EMBL/GenBank/DDBJ whole genome shotgun (WGS) entry which is preliminary data.</text>
</comment>
<comment type="similarity">
    <text evidence="1">Belongs to the phosducin family.</text>
</comment>
<protein>
    <recommendedName>
        <fullName evidence="3">Phosducin domain-containing protein</fullName>
    </recommendedName>
</protein>
<dbReference type="InterPro" id="IPR024253">
    <property type="entry name" value="Phosducin_thioredoxin-like_dom"/>
</dbReference>
<organism evidence="4 5">
    <name type="scientific">Boothiomyces macroporosus</name>
    <dbReference type="NCBI Taxonomy" id="261099"/>
    <lineage>
        <taxon>Eukaryota</taxon>
        <taxon>Fungi</taxon>
        <taxon>Fungi incertae sedis</taxon>
        <taxon>Chytridiomycota</taxon>
        <taxon>Chytridiomycota incertae sedis</taxon>
        <taxon>Chytridiomycetes</taxon>
        <taxon>Rhizophydiales</taxon>
        <taxon>Terramycetaceae</taxon>
        <taxon>Boothiomyces</taxon>
    </lineage>
</organism>
<dbReference type="AlphaFoldDB" id="A0AAD5UDX8"/>
<sequence length="220" mass="25624">MEDTEWNDILREKGIIPEIKQEELEELVDQVIQEHNFKPLEKRDLDELDELEDEEDDRVLEHYRRMRMQAIKEQLANEKYGTVTQISKTDYPVEVTEASKECWVVVHLFQHSVPDSKFMSAVLERLAAKYKATKFVKIVADMCIPNYPDKNVPTLLIYGNGDLQKQIIGLSMFGGKNAENIEMILKGIGAIKGDKKRDDDEEDLFNDNKQKEEESDDDWD</sequence>
<evidence type="ECO:0000313" key="4">
    <source>
        <dbReference type="EMBL" id="KAJ3255184.1"/>
    </source>
</evidence>
<dbReference type="EMBL" id="JADGKB010000070">
    <property type="protein sequence ID" value="KAJ3255184.1"/>
    <property type="molecule type" value="Genomic_DNA"/>
</dbReference>